<dbReference type="InterPro" id="IPR006638">
    <property type="entry name" value="Elp3/MiaA/NifB-like_rSAM"/>
</dbReference>
<dbReference type="PANTHER" id="PTHR11228:SF7">
    <property type="entry name" value="PQQA PEPTIDE CYCLASE"/>
    <property type="match status" value="1"/>
</dbReference>
<dbReference type="PANTHER" id="PTHR11228">
    <property type="entry name" value="RADICAL SAM DOMAIN PROTEIN"/>
    <property type="match status" value="1"/>
</dbReference>
<dbReference type="InterPro" id="IPR017200">
    <property type="entry name" value="PqqE-like"/>
</dbReference>
<dbReference type="SUPFAM" id="SSF102114">
    <property type="entry name" value="Radical SAM enzymes"/>
    <property type="match status" value="1"/>
</dbReference>
<evidence type="ECO:0000256" key="6">
    <source>
        <dbReference type="ARBA" id="ARBA00023014"/>
    </source>
</evidence>
<keyword evidence="6" id="KW-0411">Iron-sulfur</keyword>
<dbReference type="SFLD" id="SFLDG01386">
    <property type="entry name" value="main_SPASM_domain-containing"/>
    <property type="match status" value="1"/>
</dbReference>
<feature type="domain" description="Radical SAM core" evidence="7">
    <location>
        <begin position="41"/>
        <end position="249"/>
    </location>
</feature>
<dbReference type="Gene3D" id="3.20.20.70">
    <property type="entry name" value="Aldolase class I"/>
    <property type="match status" value="1"/>
</dbReference>
<dbReference type="EMBL" id="CP001742">
    <property type="protein sequence ID" value="ADL19703.1"/>
    <property type="molecule type" value="Genomic_DNA"/>
</dbReference>
<dbReference type="InterPro" id="IPR013785">
    <property type="entry name" value="Aldolase_TIM"/>
</dbReference>
<dbReference type="AlphaFoldDB" id="D9Q315"/>
<dbReference type="Pfam" id="PF04055">
    <property type="entry name" value="Radical_SAM"/>
    <property type="match status" value="1"/>
</dbReference>
<reference evidence="8 9" key="1">
    <citation type="journal article" date="2010" name="Appl. Environ. Microbiol.">
        <title>The genome sequence of the crenarchaeon Acidilobus saccharovorans supports a new order, Acidilobales, and suggests an important ecological role in terrestrial acidic hot springs.</title>
        <authorList>
            <person name="Mardanov A.V."/>
            <person name="Svetlitchnyi V.A."/>
            <person name="Beletsky A.V."/>
            <person name="Prokofeva M.I."/>
            <person name="Bonch-Osmolovskaya E.A."/>
            <person name="Ravin N.V."/>
            <person name="Skryabin K.G."/>
        </authorList>
    </citation>
    <scope>NUCLEOTIDE SEQUENCE [LARGE SCALE GENOMIC DNA]</scope>
    <source>
        <strain evidence="9">DSM 16705 / JCM 18335 / VKM B-2471 / 345-15</strain>
    </source>
</reference>
<keyword evidence="2" id="KW-0004">4Fe-4S</keyword>
<evidence type="ECO:0000259" key="7">
    <source>
        <dbReference type="PROSITE" id="PS51918"/>
    </source>
</evidence>
<evidence type="ECO:0000313" key="9">
    <source>
        <dbReference type="Proteomes" id="UP000000346"/>
    </source>
</evidence>
<dbReference type="InParanoid" id="D9Q315"/>
<dbReference type="HOGENOM" id="CLU_009273_4_2_2"/>
<dbReference type="eggNOG" id="arCOG00938">
    <property type="taxonomic scope" value="Archaea"/>
</dbReference>
<gene>
    <name evidence="8" type="ordered locus">ASAC_1298</name>
</gene>
<keyword evidence="9" id="KW-1185">Reference proteome</keyword>
<dbReference type="PIRSF" id="PIRSF037420">
    <property type="entry name" value="PQQ_syn_pqqE"/>
    <property type="match status" value="1"/>
</dbReference>
<dbReference type="SMART" id="SM00729">
    <property type="entry name" value="Elp3"/>
    <property type="match status" value="1"/>
</dbReference>
<dbReference type="KEGG" id="asc:ASAC_1298"/>
<comment type="cofactor">
    <cofactor evidence="1">
        <name>[4Fe-4S] cluster</name>
        <dbReference type="ChEBI" id="CHEBI:49883"/>
    </cofactor>
</comment>
<dbReference type="GO" id="GO:0051539">
    <property type="term" value="F:4 iron, 4 sulfur cluster binding"/>
    <property type="evidence" value="ECO:0007669"/>
    <property type="project" value="UniProtKB-KW"/>
</dbReference>
<proteinExistence type="predicted"/>
<dbReference type="PROSITE" id="PS51918">
    <property type="entry name" value="RADICAL_SAM"/>
    <property type="match status" value="1"/>
</dbReference>
<dbReference type="InterPro" id="IPR058240">
    <property type="entry name" value="rSAM_sf"/>
</dbReference>
<dbReference type="InterPro" id="IPR007197">
    <property type="entry name" value="rSAM"/>
</dbReference>
<protein>
    <submittedName>
        <fullName evidence="8">Heme biosynthesis protein</fullName>
    </submittedName>
</protein>
<dbReference type="InterPro" id="IPR050377">
    <property type="entry name" value="Radical_SAM_PqqE_MftC-like"/>
</dbReference>
<keyword evidence="5" id="KW-0408">Iron</keyword>
<sequence>MEEALKGDEIFSDVLAEAFLTECPATPLSHLAEGSEGLAAEGVPYQVSAYVTRACNLRCLHCYISADKPLPDELSYEEWSRAFSELVDLGTRVLYILGGEPMLRRDIYDIISSASGLGMKVSMSTNGTLIGKREAVRLRESGLSEVQVSLDGPSEAINDSIRPPGSFRAAISAIRHLKEVGLRVTIGVTLFSANEAYVKSMIDLAKNLGVDSITFEALAPFGRAIVNRLQRPSENIWRTILPLAAGSPRISLSSMRFLMPISLLQESYRKAKELLGKSSYQTCPAGRSRMVIDANGDVYGCELLIGLMKPEGNVRRDSIKELWRGGFGGLRRRDLSNVLPCSSCTMYELCRGGCPARALQRYRTLRAPDPMCPYVKGRPVPSASRL</sequence>
<dbReference type="Pfam" id="PF13186">
    <property type="entry name" value="SPASM"/>
    <property type="match status" value="1"/>
</dbReference>
<dbReference type="CDD" id="cd01335">
    <property type="entry name" value="Radical_SAM"/>
    <property type="match status" value="1"/>
</dbReference>
<evidence type="ECO:0000256" key="1">
    <source>
        <dbReference type="ARBA" id="ARBA00001966"/>
    </source>
</evidence>
<evidence type="ECO:0000256" key="3">
    <source>
        <dbReference type="ARBA" id="ARBA00022691"/>
    </source>
</evidence>
<dbReference type="GO" id="GO:0003824">
    <property type="term" value="F:catalytic activity"/>
    <property type="evidence" value="ECO:0007669"/>
    <property type="project" value="InterPro"/>
</dbReference>
<dbReference type="GO" id="GO:0046872">
    <property type="term" value="F:metal ion binding"/>
    <property type="evidence" value="ECO:0007669"/>
    <property type="project" value="UniProtKB-KW"/>
</dbReference>
<dbReference type="NCBIfam" id="TIGR04085">
    <property type="entry name" value="rSAM_more_4Fe4S"/>
    <property type="match status" value="1"/>
</dbReference>
<dbReference type="Proteomes" id="UP000000346">
    <property type="component" value="Chromosome"/>
</dbReference>
<accession>D9Q315</accession>
<evidence type="ECO:0000313" key="8">
    <source>
        <dbReference type="EMBL" id="ADL19703.1"/>
    </source>
</evidence>
<keyword evidence="3" id="KW-0949">S-adenosyl-L-methionine</keyword>
<dbReference type="SFLD" id="SFLDG01067">
    <property type="entry name" value="SPASM/twitch_domain_containing"/>
    <property type="match status" value="1"/>
</dbReference>
<keyword evidence="4" id="KW-0479">Metal-binding</keyword>
<organism evidence="8 9">
    <name type="scientific">Acidilobus saccharovorans (strain DSM 16705 / JCM 18335 / VKM B-2471 / 345-15)</name>
    <dbReference type="NCBI Taxonomy" id="666510"/>
    <lineage>
        <taxon>Archaea</taxon>
        <taxon>Thermoproteota</taxon>
        <taxon>Thermoprotei</taxon>
        <taxon>Acidilobales</taxon>
        <taxon>Acidilobaceae</taxon>
        <taxon>Acidilobus</taxon>
    </lineage>
</organism>
<evidence type="ECO:0000256" key="2">
    <source>
        <dbReference type="ARBA" id="ARBA00022485"/>
    </source>
</evidence>
<evidence type="ECO:0000256" key="4">
    <source>
        <dbReference type="ARBA" id="ARBA00022723"/>
    </source>
</evidence>
<dbReference type="SFLD" id="SFLDS00029">
    <property type="entry name" value="Radical_SAM"/>
    <property type="match status" value="1"/>
</dbReference>
<name>D9Q315_ACIS3</name>
<dbReference type="STRING" id="666510.ASAC_1298"/>
<dbReference type="InterPro" id="IPR023885">
    <property type="entry name" value="4Fe4S-binding_SPASM_dom"/>
</dbReference>
<evidence type="ECO:0000256" key="5">
    <source>
        <dbReference type="ARBA" id="ARBA00023004"/>
    </source>
</evidence>